<dbReference type="Proteomes" id="UP001362999">
    <property type="component" value="Unassembled WGS sequence"/>
</dbReference>
<proteinExistence type="predicted"/>
<dbReference type="EMBL" id="JAWWNJ010000038">
    <property type="protein sequence ID" value="KAK7021528.1"/>
    <property type="molecule type" value="Genomic_DNA"/>
</dbReference>
<accession>A0AAW0B6I0</accession>
<protein>
    <submittedName>
        <fullName evidence="2">Uncharacterized protein</fullName>
    </submittedName>
</protein>
<feature type="region of interest" description="Disordered" evidence="1">
    <location>
        <begin position="38"/>
        <end position="142"/>
    </location>
</feature>
<gene>
    <name evidence="2" type="ORF">R3P38DRAFT_2780751</name>
</gene>
<evidence type="ECO:0000256" key="1">
    <source>
        <dbReference type="SAM" id="MobiDB-lite"/>
    </source>
</evidence>
<evidence type="ECO:0000313" key="2">
    <source>
        <dbReference type="EMBL" id="KAK7021528.1"/>
    </source>
</evidence>
<organism evidence="2 3">
    <name type="scientific">Favolaschia claudopus</name>
    <dbReference type="NCBI Taxonomy" id="2862362"/>
    <lineage>
        <taxon>Eukaryota</taxon>
        <taxon>Fungi</taxon>
        <taxon>Dikarya</taxon>
        <taxon>Basidiomycota</taxon>
        <taxon>Agaricomycotina</taxon>
        <taxon>Agaricomycetes</taxon>
        <taxon>Agaricomycetidae</taxon>
        <taxon>Agaricales</taxon>
        <taxon>Marasmiineae</taxon>
        <taxon>Mycenaceae</taxon>
        <taxon>Favolaschia</taxon>
    </lineage>
</organism>
<dbReference type="AlphaFoldDB" id="A0AAW0B6I0"/>
<sequence length="142" mass="15399">MFSADILFTPCGEETGLRLQDSWALELFHHWDSILFPNTDDSLGHSAAGDQAAADAEKDEVDAAFNVSGRRSSSVNHNDNDDSDDSPPRPPPQAQSSQAGPSQARQSDAAGPSRGDTPHDRRLSHRSTPPPRSSGRRGKKRR</sequence>
<keyword evidence="3" id="KW-1185">Reference proteome</keyword>
<feature type="compositionally biased region" description="Low complexity" evidence="1">
    <location>
        <begin position="94"/>
        <end position="107"/>
    </location>
</feature>
<evidence type="ECO:0000313" key="3">
    <source>
        <dbReference type="Proteomes" id="UP001362999"/>
    </source>
</evidence>
<comment type="caution">
    <text evidence="2">The sequence shown here is derived from an EMBL/GenBank/DDBJ whole genome shotgun (WGS) entry which is preliminary data.</text>
</comment>
<name>A0AAW0B6I0_9AGAR</name>
<reference evidence="2 3" key="1">
    <citation type="journal article" date="2024" name="J Genomics">
        <title>Draft genome sequencing and assembly of Favolaschia claudopus CIRM-BRFM 2984 isolated from oak limbs.</title>
        <authorList>
            <person name="Navarro D."/>
            <person name="Drula E."/>
            <person name="Chaduli D."/>
            <person name="Cazenave R."/>
            <person name="Ahrendt S."/>
            <person name="Wang J."/>
            <person name="Lipzen A."/>
            <person name="Daum C."/>
            <person name="Barry K."/>
            <person name="Grigoriev I.V."/>
            <person name="Favel A."/>
            <person name="Rosso M.N."/>
            <person name="Martin F."/>
        </authorList>
    </citation>
    <scope>NUCLEOTIDE SEQUENCE [LARGE SCALE GENOMIC DNA]</scope>
    <source>
        <strain evidence="2 3">CIRM-BRFM 2984</strain>
    </source>
</reference>